<gene>
    <name evidence="2" type="ORF">IV02_07585</name>
</gene>
<dbReference type="Proteomes" id="UP000028643">
    <property type="component" value="Unassembled WGS sequence"/>
</dbReference>
<evidence type="ECO:0000313" key="3">
    <source>
        <dbReference type="Proteomes" id="UP000028643"/>
    </source>
</evidence>
<dbReference type="AlphaFoldDB" id="A0A085VBB9"/>
<organism evidence="2 3">
    <name type="scientific">Pseudomonas syringae</name>
    <dbReference type="NCBI Taxonomy" id="317"/>
    <lineage>
        <taxon>Bacteria</taxon>
        <taxon>Pseudomonadati</taxon>
        <taxon>Pseudomonadota</taxon>
        <taxon>Gammaproteobacteria</taxon>
        <taxon>Pseudomonadales</taxon>
        <taxon>Pseudomonadaceae</taxon>
        <taxon>Pseudomonas</taxon>
    </lineage>
</organism>
<reference evidence="2 3" key="1">
    <citation type="submission" date="2014-07" db="EMBL/GenBank/DDBJ databases">
        <title>Draft Genome Sequences of Environmental Pseudomonas syringae strains.</title>
        <authorList>
            <person name="Baltrus D.A."/>
            <person name="Berge O."/>
            <person name="Morris C."/>
        </authorList>
    </citation>
    <scope>NUCLEOTIDE SEQUENCE [LARGE SCALE GENOMIC DNA]</scope>
    <source>
        <strain evidence="2 3">CEB003</strain>
    </source>
</reference>
<dbReference type="InterPro" id="IPR014710">
    <property type="entry name" value="RmlC-like_jellyroll"/>
</dbReference>
<feature type="domain" description="(S)-ureidoglycine aminohydrolase cupin" evidence="1">
    <location>
        <begin position="165"/>
        <end position="232"/>
    </location>
</feature>
<dbReference type="Pfam" id="PF05899">
    <property type="entry name" value="Cupin_3"/>
    <property type="match status" value="1"/>
</dbReference>
<dbReference type="RefSeq" id="WP_047573445.1">
    <property type="nucleotide sequence ID" value="NZ_JPQT01000096.1"/>
</dbReference>
<evidence type="ECO:0000313" key="2">
    <source>
        <dbReference type="EMBL" id="KFE52732.1"/>
    </source>
</evidence>
<dbReference type="PATRIC" id="fig|317.174.peg.1544"/>
<dbReference type="PANTHER" id="PTHR40943:SF1">
    <property type="entry name" value="CYTOPLASMIC PROTEIN"/>
    <property type="match status" value="1"/>
</dbReference>
<protein>
    <recommendedName>
        <fullName evidence="1">(S)-ureidoglycine aminohydrolase cupin domain-containing protein</fullName>
    </recommendedName>
</protein>
<dbReference type="InterPro" id="IPR011051">
    <property type="entry name" value="RmlC_Cupin_sf"/>
</dbReference>
<dbReference type="PANTHER" id="PTHR40943">
    <property type="entry name" value="CYTOPLASMIC PROTEIN-RELATED"/>
    <property type="match status" value="1"/>
</dbReference>
<accession>A0A085VBB9</accession>
<dbReference type="SUPFAM" id="SSF51182">
    <property type="entry name" value="RmlC-like cupins"/>
    <property type="match status" value="2"/>
</dbReference>
<dbReference type="InterPro" id="IPR008579">
    <property type="entry name" value="UGlyAH_Cupin_dom"/>
</dbReference>
<evidence type="ECO:0000259" key="1">
    <source>
        <dbReference type="Pfam" id="PF05899"/>
    </source>
</evidence>
<sequence length="236" mass="25872">MPEILHYPIPHTRRQLPRAAFALHNDPLAAGRTVHYHDSKQGYAVGESVSVGANLLIEDFPWVELGIVEAGELSLRGDGFDLELKAGDCFVVPRGVKVRWQHRGLLRRVFMAFPGLAPGNDMPARPVKIDLLSTLQRCSPPAASVLLTPTPQAWSAEAFSTSNLRIGLWQCEPYARKQVEPGYSELMYILEGSVTLTSERGLANRVKAGEVVVVPAGATNAWSSEETVRKVYCILG</sequence>
<dbReference type="EMBL" id="JPQT01000096">
    <property type="protein sequence ID" value="KFE52732.1"/>
    <property type="molecule type" value="Genomic_DNA"/>
</dbReference>
<comment type="caution">
    <text evidence="2">The sequence shown here is derived from an EMBL/GenBank/DDBJ whole genome shotgun (WGS) entry which is preliminary data.</text>
</comment>
<dbReference type="Gene3D" id="2.60.120.10">
    <property type="entry name" value="Jelly Rolls"/>
    <property type="match status" value="2"/>
</dbReference>
<proteinExistence type="predicted"/>
<name>A0A085VBB9_PSESX</name>